<dbReference type="PANTHER" id="PTHR31611:SF0">
    <property type="entry name" value="HIGH-AFFINITY NICKEL TRANSPORT PROTEIN NIC1"/>
    <property type="match status" value="1"/>
</dbReference>
<dbReference type="RefSeq" id="WP_136991509.1">
    <property type="nucleotide sequence ID" value="NZ_SZPQ01000028.1"/>
</dbReference>
<dbReference type="NCBIfam" id="TIGR00802">
    <property type="entry name" value="nico"/>
    <property type="match status" value="1"/>
</dbReference>
<feature type="transmembrane region" description="Helical" evidence="8">
    <location>
        <begin position="313"/>
        <end position="332"/>
    </location>
</feature>
<name>A0ABY2SGY8_9HYPH</name>
<sequence length="343" mass="37508">MIPSLSLPTRRKALVLLVLLLVVNLAAWLWALMVFQQSTALVGAALLAYSYGLRHAVDADHIAAIDNVTRKLMQQGQQPVSVGAYFSLGHSTIVVLACAAIAATSLAFQGQMGWIHDYGGIVGTAVSALFLLIVAFINLMILRTVYKTFQRVKRGGAAGGDMDALSERNGGLMTRLFRFAFRFVNKSWQMYLVGFLFGLGFDTATEVGLLGISAAGAGSGMSMWSIMIFPVLFASGMALIDTLDNFVMVGAYGWAFAKPVRKLYYNMTITATSVFVALFIGGLEALGLISDQWSLHGGIWNIIGNLNDNMGNVGYWIIALFVLFWIISILNFRWRQYDKLISQ</sequence>
<protein>
    <recommendedName>
        <fullName evidence="8">Nickel/cobalt efflux system</fullName>
    </recommendedName>
</protein>
<keyword evidence="6 8" id="KW-1133">Transmembrane helix</keyword>
<comment type="subcellular location">
    <subcellularLocation>
        <location evidence="8">Cell membrane</location>
        <topology evidence="8">Multi-pass membrane protein</topology>
    </subcellularLocation>
    <subcellularLocation>
        <location evidence="1">Endomembrane system</location>
        <topology evidence="1">Multi-pass membrane protein</topology>
    </subcellularLocation>
</comment>
<feature type="transmembrane region" description="Helical" evidence="8">
    <location>
        <begin position="13"/>
        <end position="35"/>
    </location>
</feature>
<comment type="similarity">
    <text evidence="2 8">Belongs to the NiCoT transporter (TC 2.A.52) family.</text>
</comment>
<dbReference type="InterPro" id="IPR011541">
    <property type="entry name" value="Ni/Co_transpt_high_affinity"/>
</dbReference>
<organism evidence="9 10">
    <name type="scientific">Martelella alba</name>
    <dbReference type="NCBI Taxonomy" id="2590451"/>
    <lineage>
        <taxon>Bacteria</taxon>
        <taxon>Pseudomonadati</taxon>
        <taxon>Pseudomonadota</taxon>
        <taxon>Alphaproteobacteria</taxon>
        <taxon>Hyphomicrobiales</taxon>
        <taxon>Aurantimonadaceae</taxon>
        <taxon>Martelella</taxon>
    </lineage>
</organism>
<keyword evidence="7 8" id="KW-0472">Membrane</keyword>
<dbReference type="Proteomes" id="UP000305202">
    <property type="component" value="Unassembled WGS sequence"/>
</dbReference>
<evidence type="ECO:0000256" key="5">
    <source>
        <dbReference type="ARBA" id="ARBA00022692"/>
    </source>
</evidence>
<dbReference type="EMBL" id="SZPQ01000028">
    <property type="protein sequence ID" value="TKI04469.1"/>
    <property type="molecule type" value="Genomic_DNA"/>
</dbReference>
<comment type="caution">
    <text evidence="9">The sequence shown here is derived from an EMBL/GenBank/DDBJ whole genome shotgun (WGS) entry which is preliminary data.</text>
</comment>
<evidence type="ECO:0000256" key="4">
    <source>
        <dbReference type="ARBA" id="ARBA00022596"/>
    </source>
</evidence>
<evidence type="ECO:0000256" key="3">
    <source>
        <dbReference type="ARBA" id="ARBA00022448"/>
    </source>
</evidence>
<gene>
    <name evidence="9" type="ORF">FCN80_17755</name>
</gene>
<keyword evidence="10" id="KW-1185">Reference proteome</keyword>
<evidence type="ECO:0000313" key="10">
    <source>
        <dbReference type="Proteomes" id="UP000305202"/>
    </source>
</evidence>
<proteinExistence type="inferred from homology"/>
<dbReference type="PANTHER" id="PTHR31611">
    <property type="entry name" value="HIGH-AFFINITY NICKEL TRANSPORT PROTEIN NIC1"/>
    <property type="match status" value="1"/>
</dbReference>
<reference evidence="9 10" key="1">
    <citation type="submission" date="2019-04" db="EMBL/GenBank/DDBJ databases">
        <authorList>
            <person name="Li M."/>
            <person name="Gao C."/>
        </authorList>
    </citation>
    <scope>NUCLEOTIDE SEQUENCE [LARGE SCALE GENOMIC DNA]</scope>
    <source>
        <strain evidence="9 10">BGMRC 2031</strain>
    </source>
</reference>
<keyword evidence="5 8" id="KW-0812">Transmembrane</keyword>
<evidence type="ECO:0000313" key="9">
    <source>
        <dbReference type="EMBL" id="TKI04469.1"/>
    </source>
</evidence>
<feature type="transmembrane region" description="Helical" evidence="8">
    <location>
        <begin position="221"/>
        <end position="243"/>
    </location>
</feature>
<feature type="transmembrane region" description="Helical" evidence="8">
    <location>
        <begin position="263"/>
        <end position="283"/>
    </location>
</feature>
<evidence type="ECO:0000256" key="2">
    <source>
        <dbReference type="ARBA" id="ARBA00010892"/>
    </source>
</evidence>
<accession>A0ABY2SGY8</accession>
<evidence type="ECO:0000256" key="7">
    <source>
        <dbReference type="ARBA" id="ARBA00023136"/>
    </source>
</evidence>
<feature type="transmembrane region" description="Helical" evidence="8">
    <location>
        <begin position="191"/>
        <end position="215"/>
    </location>
</feature>
<keyword evidence="3 8" id="KW-0813">Transport</keyword>
<dbReference type="InterPro" id="IPR004688">
    <property type="entry name" value="Ni/Co_transpt"/>
</dbReference>
<dbReference type="Pfam" id="PF03824">
    <property type="entry name" value="NicO"/>
    <property type="match status" value="1"/>
</dbReference>
<keyword evidence="4" id="KW-0533">Nickel</keyword>
<evidence type="ECO:0000256" key="8">
    <source>
        <dbReference type="RuleBase" id="RU362101"/>
    </source>
</evidence>
<evidence type="ECO:0000256" key="1">
    <source>
        <dbReference type="ARBA" id="ARBA00004127"/>
    </source>
</evidence>
<feature type="transmembrane region" description="Helical" evidence="8">
    <location>
        <begin position="120"/>
        <end position="141"/>
    </location>
</feature>
<feature type="transmembrane region" description="Helical" evidence="8">
    <location>
        <begin position="80"/>
        <end position="108"/>
    </location>
</feature>
<evidence type="ECO:0000256" key="6">
    <source>
        <dbReference type="ARBA" id="ARBA00022989"/>
    </source>
</evidence>